<reference evidence="12" key="2">
    <citation type="journal article" date="2022" name="Microbiol. Resour. Announc.">
        <title>Whole-Genome Sequence of Entomortierella parvispora E1425, a Mucoromycotan Fungus Associated with Burkholderiaceae-Related Endosymbiotic Bacteria.</title>
        <authorList>
            <person name="Herlambang A."/>
            <person name="Guo Y."/>
            <person name="Takashima Y."/>
            <person name="Narisawa K."/>
            <person name="Ohta H."/>
            <person name="Nishizawa T."/>
        </authorList>
    </citation>
    <scope>NUCLEOTIDE SEQUENCE</scope>
    <source>
        <strain evidence="12">E1425</strain>
    </source>
</reference>
<dbReference type="Proteomes" id="UP000827284">
    <property type="component" value="Unassembled WGS sequence"/>
</dbReference>
<accession>A0A9P3GZ89</accession>
<evidence type="ECO:0000256" key="5">
    <source>
        <dbReference type="ARBA" id="ARBA00022454"/>
    </source>
</evidence>
<dbReference type="AlphaFoldDB" id="A0A9P3GZ89"/>
<evidence type="ECO:0000256" key="7">
    <source>
        <dbReference type="ARBA" id="ARBA00022618"/>
    </source>
</evidence>
<name>A0A9P3GZ89_9FUNG</name>
<dbReference type="Pfam" id="PF05786">
    <property type="entry name" value="Cnd2"/>
    <property type="match status" value="1"/>
</dbReference>
<evidence type="ECO:0000256" key="2">
    <source>
        <dbReference type="ARBA" id="ARBA00004496"/>
    </source>
</evidence>
<keyword evidence="13" id="KW-1185">Reference proteome</keyword>
<keyword evidence="10" id="KW-0131">Cell cycle</keyword>
<keyword evidence="6" id="KW-0963">Cytoplasm</keyword>
<evidence type="ECO:0000256" key="1">
    <source>
        <dbReference type="ARBA" id="ARBA00004286"/>
    </source>
</evidence>
<dbReference type="PANTHER" id="PTHR13108:SF9">
    <property type="entry name" value="CONDENSIN COMPLEX SUBUNIT 2"/>
    <property type="match status" value="1"/>
</dbReference>
<dbReference type="PANTHER" id="PTHR13108">
    <property type="entry name" value="CONDENSIN COMPLEX SUBUNIT 2"/>
    <property type="match status" value="1"/>
</dbReference>
<organism evidence="12 13">
    <name type="scientific">Entomortierella parvispora</name>
    <dbReference type="NCBI Taxonomy" id="205924"/>
    <lineage>
        <taxon>Eukaryota</taxon>
        <taxon>Fungi</taxon>
        <taxon>Fungi incertae sedis</taxon>
        <taxon>Mucoromycota</taxon>
        <taxon>Mortierellomycotina</taxon>
        <taxon>Mortierellomycetes</taxon>
        <taxon>Mortierellales</taxon>
        <taxon>Mortierellaceae</taxon>
        <taxon>Entomortierella</taxon>
    </lineage>
</organism>
<dbReference type="GO" id="GO:0005737">
    <property type="term" value="C:cytoplasm"/>
    <property type="evidence" value="ECO:0007669"/>
    <property type="project" value="UniProtKB-SubCell"/>
</dbReference>
<feature type="region of interest" description="Disordered" evidence="11">
    <location>
        <begin position="1"/>
        <end position="59"/>
    </location>
</feature>
<keyword evidence="5" id="KW-0158">Chromosome</keyword>
<reference evidence="12" key="1">
    <citation type="submission" date="2021-11" db="EMBL/GenBank/DDBJ databases">
        <authorList>
            <person name="Herlambang A."/>
            <person name="Guo Y."/>
            <person name="Takashima Y."/>
            <person name="Nishizawa T."/>
        </authorList>
    </citation>
    <scope>NUCLEOTIDE SEQUENCE</scope>
    <source>
        <strain evidence="12">E1425</strain>
    </source>
</reference>
<keyword evidence="9" id="KW-0226">DNA condensation</keyword>
<evidence type="ECO:0000256" key="6">
    <source>
        <dbReference type="ARBA" id="ARBA00022490"/>
    </source>
</evidence>
<comment type="caution">
    <text evidence="12">The sequence shown here is derived from an EMBL/GenBank/DDBJ whole genome shotgun (WGS) entry which is preliminary data.</text>
</comment>
<dbReference type="GO" id="GO:0000796">
    <property type="term" value="C:condensin complex"/>
    <property type="evidence" value="ECO:0007669"/>
    <property type="project" value="InterPro"/>
</dbReference>
<evidence type="ECO:0000256" key="4">
    <source>
        <dbReference type="ARBA" id="ARBA00016065"/>
    </source>
</evidence>
<evidence type="ECO:0000256" key="3">
    <source>
        <dbReference type="ARBA" id="ARBA00009471"/>
    </source>
</evidence>
<proteinExistence type="inferred from homology"/>
<sequence>MTAQSLKRQPGSRDDGERKKSRKESEEESGVEAGEDEIENKAENDDDMEDPSGDYVKKEQRFTEIIGGLSKMYPEQKLRDISVPFCFICLLHLANEKNLLIERRIC</sequence>
<comment type="similarity">
    <text evidence="3">Belongs to the CND2 (condensin subunit 2) family.</text>
</comment>
<dbReference type="InterPro" id="IPR022816">
    <property type="entry name" value="Condensin_barren_su2"/>
</dbReference>
<evidence type="ECO:0000256" key="10">
    <source>
        <dbReference type="ARBA" id="ARBA00023306"/>
    </source>
</evidence>
<protein>
    <recommendedName>
        <fullName evidence="4">Condensin complex subunit 2</fullName>
    </recommendedName>
</protein>
<evidence type="ECO:0000256" key="8">
    <source>
        <dbReference type="ARBA" id="ARBA00022776"/>
    </source>
</evidence>
<evidence type="ECO:0000256" key="11">
    <source>
        <dbReference type="SAM" id="MobiDB-lite"/>
    </source>
</evidence>
<evidence type="ECO:0000313" key="13">
    <source>
        <dbReference type="Proteomes" id="UP000827284"/>
    </source>
</evidence>
<dbReference type="GO" id="GO:0051301">
    <property type="term" value="P:cell division"/>
    <property type="evidence" value="ECO:0007669"/>
    <property type="project" value="UniProtKB-KW"/>
</dbReference>
<dbReference type="GO" id="GO:0007076">
    <property type="term" value="P:mitotic chromosome condensation"/>
    <property type="evidence" value="ECO:0007669"/>
    <property type="project" value="InterPro"/>
</dbReference>
<dbReference type="EMBL" id="BQFW01000001">
    <property type="protein sequence ID" value="GJJ67745.1"/>
    <property type="molecule type" value="Genomic_DNA"/>
</dbReference>
<comment type="subcellular location">
    <subcellularLocation>
        <location evidence="1">Chromosome</location>
    </subcellularLocation>
    <subcellularLocation>
        <location evidence="2">Cytoplasm</location>
    </subcellularLocation>
</comment>
<gene>
    <name evidence="12" type="ORF">EMPS_00091</name>
</gene>
<evidence type="ECO:0000256" key="9">
    <source>
        <dbReference type="ARBA" id="ARBA00023067"/>
    </source>
</evidence>
<dbReference type="OrthoDB" id="362021at2759"/>
<dbReference type="GO" id="GO:0003682">
    <property type="term" value="F:chromatin binding"/>
    <property type="evidence" value="ECO:0007669"/>
    <property type="project" value="TreeGrafter"/>
</dbReference>
<keyword evidence="8" id="KW-0498">Mitosis</keyword>
<evidence type="ECO:0000313" key="12">
    <source>
        <dbReference type="EMBL" id="GJJ67745.1"/>
    </source>
</evidence>
<feature type="compositionally biased region" description="Acidic residues" evidence="11">
    <location>
        <begin position="26"/>
        <end position="52"/>
    </location>
</feature>
<keyword evidence="7" id="KW-0132">Cell division</keyword>